<comment type="catalytic activity">
    <reaction evidence="12">
        <text>ADP(in) + ATP(out) = ADP(out) + ATP(in)</text>
        <dbReference type="Rhea" id="RHEA:34999"/>
        <dbReference type="ChEBI" id="CHEBI:30616"/>
        <dbReference type="ChEBI" id="CHEBI:456216"/>
    </reaction>
    <physiologicalReaction direction="left-to-right" evidence="12">
        <dbReference type="Rhea" id="RHEA:35000"/>
    </physiologicalReaction>
</comment>
<keyword evidence="4 15" id="KW-0813">Transport</keyword>
<comment type="function">
    <text evidence="13">ADP:ATP antiporter that mediates import of ADP into the mitochondrial matrix for ATP synthesis, and export of ATP out to fuel the cell. Cycles between the cytoplasmic-open state (c-state) and the matrix-open state (m-state): operates by the alternating access mechanism with a single substrate-binding site intermittently exposed to either the cytosolic (c-state) or matrix (m-state) side of the inner mitochondrial membrane.</text>
</comment>
<gene>
    <name evidence="17" type="ORF">CYMTET_3046</name>
</gene>
<dbReference type="PANTHER" id="PTHR45635:SF14">
    <property type="entry name" value="ADP_ATP TRANSLOCASE"/>
    <property type="match status" value="1"/>
</dbReference>
<evidence type="ECO:0000256" key="1">
    <source>
        <dbReference type="ARBA" id="ARBA00004448"/>
    </source>
</evidence>
<evidence type="ECO:0000256" key="7">
    <source>
        <dbReference type="ARBA" id="ARBA00022737"/>
    </source>
</evidence>
<dbReference type="InterPro" id="IPR018108">
    <property type="entry name" value="MCP_transmembrane"/>
</dbReference>
<keyword evidence="7" id="KW-0677">Repeat</keyword>
<dbReference type="GO" id="GO:0140021">
    <property type="term" value="P:mitochondrial ADP transmembrane transport"/>
    <property type="evidence" value="ECO:0007669"/>
    <property type="project" value="InterPro"/>
</dbReference>
<dbReference type="EMBL" id="LGRX02000110">
    <property type="protein sequence ID" value="KAK3289531.1"/>
    <property type="molecule type" value="Genomic_DNA"/>
</dbReference>
<evidence type="ECO:0000256" key="9">
    <source>
        <dbReference type="ARBA" id="ARBA00022989"/>
    </source>
</evidence>
<comment type="caution">
    <text evidence="17">The sequence shown here is derived from an EMBL/GenBank/DDBJ whole genome shotgun (WGS) entry which is preliminary data.</text>
</comment>
<evidence type="ECO:0000256" key="5">
    <source>
        <dbReference type="ARBA" id="ARBA00022449"/>
    </source>
</evidence>
<dbReference type="Gene3D" id="1.50.40.10">
    <property type="entry name" value="Mitochondrial carrier domain"/>
    <property type="match status" value="1"/>
</dbReference>
<evidence type="ECO:0000256" key="12">
    <source>
        <dbReference type="ARBA" id="ARBA00024143"/>
    </source>
</evidence>
<dbReference type="SUPFAM" id="SSF103506">
    <property type="entry name" value="Mitochondrial carrier"/>
    <property type="match status" value="1"/>
</dbReference>
<comment type="similarity">
    <text evidence="2 15">Belongs to the mitochondrial carrier (TC 2.A.29) family.</text>
</comment>
<keyword evidence="18" id="KW-1185">Reference proteome</keyword>
<evidence type="ECO:0000256" key="15">
    <source>
        <dbReference type="RuleBase" id="RU000488"/>
    </source>
</evidence>
<evidence type="ECO:0000256" key="4">
    <source>
        <dbReference type="ARBA" id="ARBA00022448"/>
    </source>
</evidence>
<feature type="repeat" description="Solcar" evidence="14">
    <location>
        <begin position="55"/>
        <end position="149"/>
    </location>
</feature>
<organism evidence="17 18">
    <name type="scientific">Cymbomonas tetramitiformis</name>
    <dbReference type="NCBI Taxonomy" id="36881"/>
    <lineage>
        <taxon>Eukaryota</taxon>
        <taxon>Viridiplantae</taxon>
        <taxon>Chlorophyta</taxon>
        <taxon>Pyramimonadophyceae</taxon>
        <taxon>Pyramimonadales</taxon>
        <taxon>Pyramimonadaceae</taxon>
        <taxon>Cymbomonas</taxon>
    </lineage>
</organism>
<evidence type="ECO:0000313" key="17">
    <source>
        <dbReference type="EMBL" id="KAK3289531.1"/>
    </source>
</evidence>
<feature type="transmembrane region" description="Helical" evidence="16">
    <location>
        <begin position="256"/>
        <end position="277"/>
    </location>
</feature>
<comment type="subcellular location">
    <subcellularLocation>
        <location evidence="16">Membrane</location>
        <topology evidence="16">Multi-pass membrane protein</topology>
    </subcellularLocation>
    <subcellularLocation>
        <location evidence="1">Mitochondrion inner membrane</location>
        <topology evidence="1">Multi-pass membrane protein</topology>
    </subcellularLocation>
</comment>
<dbReference type="GO" id="GO:0005743">
    <property type="term" value="C:mitochondrial inner membrane"/>
    <property type="evidence" value="ECO:0007669"/>
    <property type="project" value="UniProtKB-SubCell"/>
</dbReference>
<dbReference type="AlphaFoldDB" id="A0AAE0LL84"/>
<feature type="repeat" description="Solcar" evidence="14">
    <location>
        <begin position="161"/>
        <end position="249"/>
    </location>
</feature>
<keyword evidence="10" id="KW-0496">Mitochondrion</keyword>
<protein>
    <recommendedName>
        <fullName evidence="16">ADP/ATP translocase</fullName>
    </recommendedName>
    <alternativeName>
        <fullName evidence="16">ADP,ATP carrier protein</fullName>
    </alternativeName>
</protein>
<evidence type="ECO:0000256" key="8">
    <source>
        <dbReference type="ARBA" id="ARBA00022792"/>
    </source>
</evidence>
<comment type="caution">
    <text evidence="16">Lacks conserved residue(s) required for the propagation of feature annotation.</text>
</comment>
<keyword evidence="6 14" id="KW-0812">Transmembrane</keyword>
<evidence type="ECO:0000256" key="11">
    <source>
        <dbReference type="ARBA" id="ARBA00023136"/>
    </source>
</evidence>
<feature type="transmembrane region" description="Helical" evidence="16">
    <location>
        <begin position="162"/>
        <end position="182"/>
    </location>
</feature>
<evidence type="ECO:0000256" key="3">
    <source>
        <dbReference type="ARBA" id="ARBA00011245"/>
    </source>
</evidence>
<reference evidence="17 18" key="1">
    <citation type="journal article" date="2015" name="Genome Biol. Evol.">
        <title>Comparative Genomics of a Bacterivorous Green Alga Reveals Evolutionary Causalities and Consequences of Phago-Mixotrophic Mode of Nutrition.</title>
        <authorList>
            <person name="Burns J.A."/>
            <person name="Paasch A."/>
            <person name="Narechania A."/>
            <person name="Kim E."/>
        </authorList>
    </citation>
    <scope>NUCLEOTIDE SEQUENCE [LARGE SCALE GENOMIC DNA]</scope>
    <source>
        <strain evidence="17 18">PLY_AMNH</strain>
    </source>
</reference>
<evidence type="ECO:0000256" key="13">
    <source>
        <dbReference type="ARBA" id="ARBA00045250"/>
    </source>
</evidence>
<dbReference type="PRINTS" id="PR00926">
    <property type="entry name" value="MITOCARRIER"/>
</dbReference>
<feature type="repeat" description="Solcar" evidence="14">
    <location>
        <begin position="258"/>
        <end position="341"/>
    </location>
</feature>
<evidence type="ECO:0000256" key="14">
    <source>
        <dbReference type="PROSITE-ProRule" id="PRU00282"/>
    </source>
</evidence>
<keyword evidence="8" id="KW-0999">Mitochondrion inner membrane</keyword>
<keyword evidence="11 14" id="KW-0472">Membrane</keyword>
<name>A0AAE0LL84_9CHLO</name>
<evidence type="ECO:0000256" key="6">
    <source>
        <dbReference type="ARBA" id="ARBA00022692"/>
    </source>
</evidence>
<dbReference type="PROSITE" id="PS50920">
    <property type="entry name" value="SOLCAR"/>
    <property type="match status" value="3"/>
</dbReference>
<keyword evidence="5" id="KW-0050">Antiport</keyword>
<accession>A0AAE0LL84</accession>
<sequence length="345" mass="37327">MMSMDMYKQAAFKGNASTAKVSYQPTFTSGVCRNFVAASPTESFMAPAAKEFNMMSFLKDLAAGGVSGAVAKTLTAPIERVKLLIQTQDANPKIMSGEVPRYTGIVNCFTRVTAEQGFISFWRGNVANIVRYFPTQAFNFAFKDTIKDLFPSYSPKTDFAKFFATNMASGGMAGAMSLLIVYPLDFARTRLAADVGSGAGREFSGLTDCLVKIGKGNPLQLYQGFGVSVQGIIVYRGSYFGLYDTAKGVLPKDSPFLAKFLVAQVVTNVAGILSYPFDTVRRRLMMTSGSKEKLYSGTIDAFVKISQNEGVGAFFKGAFSNVLRGIGGAVVLVMYDELKELLADM</sequence>
<evidence type="ECO:0000256" key="16">
    <source>
        <dbReference type="RuleBase" id="RU368008"/>
    </source>
</evidence>
<dbReference type="FunFam" id="1.50.40.10:FF:000061">
    <property type="entry name" value="ADP/ATP transporter on adenylate translocase"/>
    <property type="match status" value="1"/>
</dbReference>
<comment type="subunit">
    <text evidence="3 16">Monomer.</text>
</comment>
<evidence type="ECO:0000256" key="10">
    <source>
        <dbReference type="ARBA" id="ARBA00023128"/>
    </source>
</evidence>
<keyword evidence="9 16" id="KW-1133">Transmembrane helix</keyword>
<dbReference type="InterPro" id="IPR023395">
    <property type="entry name" value="MCP_dom_sf"/>
</dbReference>
<dbReference type="GO" id="GO:1990544">
    <property type="term" value="P:mitochondrial ATP transmembrane transport"/>
    <property type="evidence" value="ECO:0007669"/>
    <property type="project" value="InterPro"/>
</dbReference>
<dbReference type="Proteomes" id="UP001190700">
    <property type="component" value="Unassembled WGS sequence"/>
</dbReference>
<dbReference type="PRINTS" id="PR00927">
    <property type="entry name" value="ADPTRNSLCASE"/>
</dbReference>
<dbReference type="PANTHER" id="PTHR45635">
    <property type="entry name" value="ADP,ATP CARRIER PROTEIN 1-RELATED-RELATED"/>
    <property type="match status" value="1"/>
</dbReference>
<dbReference type="InterPro" id="IPR002113">
    <property type="entry name" value="ADT_euk_type"/>
</dbReference>
<evidence type="ECO:0000256" key="2">
    <source>
        <dbReference type="ARBA" id="ARBA00006375"/>
    </source>
</evidence>
<dbReference type="InterPro" id="IPR002067">
    <property type="entry name" value="MCP"/>
</dbReference>
<comment type="function">
    <text evidence="16">Catalyzes the exchange of ADP and ATP across the membrane.</text>
</comment>
<dbReference type="Pfam" id="PF00153">
    <property type="entry name" value="Mito_carr"/>
    <property type="match status" value="2"/>
</dbReference>
<dbReference type="GO" id="GO:0005471">
    <property type="term" value="F:ATP:ADP antiporter activity"/>
    <property type="evidence" value="ECO:0007669"/>
    <property type="project" value="UniProtKB-UniRule"/>
</dbReference>
<proteinExistence type="inferred from homology"/>
<evidence type="ECO:0000313" key="18">
    <source>
        <dbReference type="Proteomes" id="UP001190700"/>
    </source>
</evidence>